<dbReference type="GO" id="GO:0030154">
    <property type="term" value="P:cell differentiation"/>
    <property type="evidence" value="ECO:0007669"/>
    <property type="project" value="TreeGrafter"/>
</dbReference>
<feature type="region of interest" description="Disordered" evidence="3">
    <location>
        <begin position="167"/>
        <end position="216"/>
    </location>
</feature>
<proteinExistence type="predicted"/>
<feature type="compositionally biased region" description="Polar residues" evidence="3">
    <location>
        <begin position="67"/>
        <end position="79"/>
    </location>
</feature>
<sequence length="307" mass="34495">FVKVPRGPDRPGKGSYWTLHPDAGNMFENGCYLRRQKRFKCTKQASKTRSRTSNNGQQQQQQSTSSIRLTNVNKTDPSASNTDESDDENESIESGNARDDEHHQTMTMDGQIHMPLTRTSSTTPTHISLNHSTVTINHFTAPIPKLLSTNEDTYRQQNNNGVMISPSSKQHETCQSVPRSPQTHLPHNHHHHLHHHSHQLYSNEQQQQQQQQQQQFPSIPHTPIYVDLQPFPSSTAPADIVYSDNGPTPPTTSSTNYFTTESSPSTSTNSLHPHGSSGYYFTQFPATSSSSVITNNNVIDYQQPVRL</sequence>
<feature type="region of interest" description="Disordered" evidence="3">
    <location>
        <begin position="39"/>
        <end position="103"/>
    </location>
</feature>
<protein>
    <recommendedName>
        <fullName evidence="4">Fork-head domain-containing protein</fullName>
    </recommendedName>
</protein>
<dbReference type="AlphaFoldDB" id="A0A8S3ER16"/>
<feature type="compositionally biased region" description="Basic residues" evidence="3">
    <location>
        <begin position="186"/>
        <end position="198"/>
    </location>
</feature>
<dbReference type="EMBL" id="CAJOBH010232218">
    <property type="protein sequence ID" value="CAF5075961.1"/>
    <property type="molecule type" value="Genomic_DNA"/>
</dbReference>
<dbReference type="PANTHER" id="PTHR11829:SF380">
    <property type="entry name" value="PROTEIN FORK HEAD"/>
    <property type="match status" value="1"/>
</dbReference>
<evidence type="ECO:0000313" key="6">
    <source>
        <dbReference type="Proteomes" id="UP000681967"/>
    </source>
</evidence>
<dbReference type="InterPro" id="IPR036388">
    <property type="entry name" value="WH-like_DNA-bd_sf"/>
</dbReference>
<feature type="compositionally biased region" description="Low complexity" evidence="3">
    <location>
        <begin position="251"/>
        <end position="270"/>
    </location>
</feature>
<gene>
    <name evidence="5" type="ORF">BYL167_LOCUS61259</name>
</gene>
<dbReference type="GO" id="GO:0009653">
    <property type="term" value="P:anatomical structure morphogenesis"/>
    <property type="evidence" value="ECO:0007669"/>
    <property type="project" value="TreeGrafter"/>
</dbReference>
<comment type="subcellular location">
    <subcellularLocation>
        <location evidence="2">Nucleus</location>
    </subcellularLocation>
</comment>
<dbReference type="PROSITE" id="PS50039">
    <property type="entry name" value="FORK_HEAD_3"/>
    <property type="match status" value="1"/>
</dbReference>
<feature type="region of interest" description="Disordered" evidence="3">
    <location>
        <begin position="1"/>
        <end position="21"/>
    </location>
</feature>
<dbReference type="GO" id="GO:0005634">
    <property type="term" value="C:nucleus"/>
    <property type="evidence" value="ECO:0007669"/>
    <property type="project" value="UniProtKB-SubCell"/>
</dbReference>
<dbReference type="InterPro" id="IPR001766">
    <property type="entry name" value="Fork_head_dom"/>
</dbReference>
<accession>A0A8S3ER16</accession>
<dbReference type="GO" id="GO:0000978">
    <property type="term" value="F:RNA polymerase II cis-regulatory region sequence-specific DNA binding"/>
    <property type="evidence" value="ECO:0007669"/>
    <property type="project" value="TreeGrafter"/>
</dbReference>
<keyword evidence="1 2" id="KW-0238">DNA-binding</keyword>
<evidence type="ECO:0000256" key="1">
    <source>
        <dbReference type="ARBA" id="ARBA00023125"/>
    </source>
</evidence>
<dbReference type="SUPFAM" id="SSF46785">
    <property type="entry name" value="Winged helix' DNA-binding domain"/>
    <property type="match status" value="1"/>
</dbReference>
<evidence type="ECO:0000256" key="2">
    <source>
        <dbReference type="PROSITE-ProRule" id="PRU00089"/>
    </source>
</evidence>
<feature type="domain" description="Fork-head" evidence="4">
    <location>
        <begin position="1"/>
        <end position="37"/>
    </location>
</feature>
<feature type="compositionally biased region" description="Polar residues" evidence="3">
    <location>
        <begin position="167"/>
        <end position="183"/>
    </location>
</feature>
<feature type="compositionally biased region" description="Low complexity" evidence="3">
    <location>
        <begin position="205"/>
        <end position="215"/>
    </location>
</feature>
<keyword evidence="2" id="KW-0539">Nucleus</keyword>
<evidence type="ECO:0000259" key="4">
    <source>
        <dbReference type="PROSITE" id="PS50039"/>
    </source>
</evidence>
<organism evidence="5 6">
    <name type="scientific">Rotaria magnacalcarata</name>
    <dbReference type="NCBI Taxonomy" id="392030"/>
    <lineage>
        <taxon>Eukaryota</taxon>
        <taxon>Metazoa</taxon>
        <taxon>Spiralia</taxon>
        <taxon>Gnathifera</taxon>
        <taxon>Rotifera</taxon>
        <taxon>Eurotatoria</taxon>
        <taxon>Bdelloidea</taxon>
        <taxon>Philodinida</taxon>
        <taxon>Philodinidae</taxon>
        <taxon>Rotaria</taxon>
    </lineage>
</organism>
<feature type="compositionally biased region" description="Basic residues" evidence="3">
    <location>
        <begin position="39"/>
        <end position="50"/>
    </location>
</feature>
<feature type="DNA-binding region" description="Fork-head" evidence="2">
    <location>
        <begin position="1"/>
        <end position="37"/>
    </location>
</feature>
<dbReference type="Gene3D" id="1.10.10.10">
    <property type="entry name" value="Winged helix-like DNA-binding domain superfamily/Winged helix DNA-binding domain"/>
    <property type="match status" value="1"/>
</dbReference>
<feature type="non-terminal residue" evidence="5">
    <location>
        <position position="1"/>
    </location>
</feature>
<name>A0A8S3ER16_9BILA</name>
<feature type="region of interest" description="Disordered" evidence="3">
    <location>
        <begin position="235"/>
        <end position="271"/>
    </location>
</feature>
<evidence type="ECO:0000313" key="5">
    <source>
        <dbReference type="EMBL" id="CAF5075961.1"/>
    </source>
</evidence>
<dbReference type="PANTHER" id="PTHR11829">
    <property type="entry name" value="FORKHEAD BOX PROTEIN"/>
    <property type="match status" value="1"/>
</dbReference>
<comment type="caution">
    <text evidence="5">The sequence shown here is derived from an EMBL/GenBank/DDBJ whole genome shotgun (WGS) entry which is preliminary data.</text>
</comment>
<dbReference type="InterPro" id="IPR050211">
    <property type="entry name" value="FOX_domain-containing"/>
</dbReference>
<feature type="compositionally biased region" description="Low complexity" evidence="3">
    <location>
        <begin position="51"/>
        <end position="66"/>
    </location>
</feature>
<dbReference type="Proteomes" id="UP000681967">
    <property type="component" value="Unassembled WGS sequence"/>
</dbReference>
<feature type="compositionally biased region" description="Basic and acidic residues" evidence="3">
    <location>
        <begin position="1"/>
        <end position="12"/>
    </location>
</feature>
<evidence type="ECO:0000256" key="3">
    <source>
        <dbReference type="SAM" id="MobiDB-lite"/>
    </source>
</evidence>
<reference evidence="5" key="1">
    <citation type="submission" date="2021-02" db="EMBL/GenBank/DDBJ databases">
        <authorList>
            <person name="Nowell W R."/>
        </authorList>
    </citation>
    <scope>NUCLEOTIDE SEQUENCE</scope>
</reference>
<dbReference type="InterPro" id="IPR036390">
    <property type="entry name" value="WH_DNA-bd_sf"/>
</dbReference>
<dbReference type="GO" id="GO:0000981">
    <property type="term" value="F:DNA-binding transcription factor activity, RNA polymerase II-specific"/>
    <property type="evidence" value="ECO:0007669"/>
    <property type="project" value="TreeGrafter"/>
</dbReference>